<keyword evidence="3" id="KW-1185">Reference proteome</keyword>
<gene>
    <name evidence="2" type="ORF">ACFOUW_33660</name>
</gene>
<accession>A0ABV7YNM2</accession>
<evidence type="ECO:0000313" key="2">
    <source>
        <dbReference type="EMBL" id="MFC3765824.1"/>
    </source>
</evidence>
<name>A0ABV7YNM2_9ACTN</name>
<sequence>MRISKLVVTALIALTTVVTGAVQASAAPAGFAPSSTSWPSVSHGWVLGWVPCGSDKCARLYQTMDGGKTWAQRVAPPIKPSEYGDPTRFTIGYDGGSTRGASTALVTNGTTAYASYDGARTWQTETFGAGGPLSVGTMKASTTDAYVLATSGGTTQLYRSPLGKRAWTKATPARKLDLTYPSGDIATRGATAVVSIGSDSTAYAVWTTKNGTSWTRREPSCFQGALTQLAVPAAGKVFALCSWAPGRGSMRKELKFSDTGAAFWTAGYPKDTGITSDFAAASAEVAAVGSTGGDEAFVQLTTDGGYTWRTTLAQPETGPVHDLAFVDAKHGALVAGYADLGTSKPFRTVDGGKTWTTFSP</sequence>
<evidence type="ECO:0000313" key="3">
    <source>
        <dbReference type="Proteomes" id="UP001595699"/>
    </source>
</evidence>
<feature type="signal peptide" evidence="1">
    <location>
        <begin position="1"/>
        <end position="26"/>
    </location>
</feature>
<dbReference type="SUPFAM" id="SSF110296">
    <property type="entry name" value="Oligoxyloglucan reducing end-specific cellobiohydrolase"/>
    <property type="match status" value="1"/>
</dbReference>
<dbReference type="Gene3D" id="2.130.10.10">
    <property type="entry name" value="YVTN repeat-like/Quinoprotein amine dehydrogenase"/>
    <property type="match status" value="1"/>
</dbReference>
<proteinExistence type="predicted"/>
<protein>
    <recommendedName>
        <fullName evidence="4">Photosynthesis system II assembly factor Ycf48/Hcf136-like domain-containing protein</fullName>
    </recommendedName>
</protein>
<comment type="caution">
    <text evidence="2">The sequence shown here is derived from an EMBL/GenBank/DDBJ whole genome shotgun (WGS) entry which is preliminary data.</text>
</comment>
<dbReference type="EMBL" id="JBHRZH010000043">
    <property type="protein sequence ID" value="MFC3765824.1"/>
    <property type="molecule type" value="Genomic_DNA"/>
</dbReference>
<feature type="chain" id="PRO_5046045109" description="Photosynthesis system II assembly factor Ycf48/Hcf136-like domain-containing protein" evidence="1">
    <location>
        <begin position="27"/>
        <end position="360"/>
    </location>
</feature>
<dbReference type="RefSeq" id="WP_205121091.1">
    <property type="nucleotide sequence ID" value="NZ_JAFBCM010000001.1"/>
</dbReference>
<evidence type="ECO:0000256" key="1">
    <source>
        <dbReference type="SAM" id="SignalP"/>
    </source>
</evidence>
<reference evidence="3" key="1">
    <citation type="journal article" date="2019" name="Int. J. Syst. Evol. Microbiol.">
        <title>The Global Catalogue of Microorganisms (GCM) 10K type strain sequencing project: providing services to taxonomists for standard genome sequencing and annotation.</title>
        <authorList>
            <consortium name="The Broad Institute Genomics Platform"/>
            <consortium name="The Broad Institute Genome Sequencing Center for Infectious Disease"/>
            <person name="Wu L."/>
            <person name="Ma J."/>
        </authorList>
    </citation>
    <scope>NUCLEOTIDE SEQUENCE [LARGE SCALE GENOMIC DNA]</scope>
    <source>
        <strain evidence="3">CGMCC 4.7241</strain>
    </source>
</reference>
<dbReference type="Proteomes" id="UP001595699">
    <property type="component" value="Unassembled WGS sequence"/>
</dbReference>
<organism evidence="2 3">
    <name type="scientific">Tenggerimyces flavus</name>
    <dbReference type="NCBI Taxonomy" id="1708749"/>
    <lineage>
        <taxon>Bacteria</taxon>
        <taxon>Bacillati</taxon>
        <taxon>Actinomycetota</taxon>
        <taxon>Actinomycetes</taxon>
        <taxon>Propionibacteriales</taxon>
        <taxon>Nocardioidaceae</taxon>
        <taxon>Tenggerimyces</taxon>
    </lineage>
</organism>
<keyword evidence="1" id="KW-0732">Signal</keyword>
<dbReference type="InterPro" id="IPR015943">
    <property type="entry name" value="WD40/YVTN_repeat-like_dom_sf"/>
</dbReference>
<evidence type="ECO:0008006" key="4">
    <source>
        <dbReference type="Google" id="ProtNLM"/>
    </source>
</evidence>